<feature type="domain" description="Glycine transporter" evidence="8">
    <location>
        <begin position="105"/>
        <end position="177"/>
    </location>
</feature>
<protein>
    <submittedName>
        <fullName evidence="9">Trimeric intracellular cation channel family protein</fullName>
    </submittedName>
</protein>
<dbReference type="Proteomes" id="UP001162802">
    <property type="component" value="Unassembled WGS sequence"/>
</dbReference>
<evidence type="ECO:0000256" key="5">
    <source>
        <dbReference type="ARBA" id="ARBA00022989"/>
    </source>
</evidence>
<keyword evidence="3" id="KW-1003">Cell membrane</keyword>
<organism evidence="9 10">
    <name type="scientific">Novosphingobium mangrovi</name>
    <name type="common">ex Hu et al. 2023</name>
    <dbReference type="NCBI Taxonomy" id="2930094"/>
    <lineage>
        <taxon>Bacteria</taxon>
        <taxon>Pseudomonadati</taxon>
        <taxon>Pseudomonadota</taxon>
        <taxon>Alphaproteobacteria</taxon>
        <taxon>Sphingomonadales</taxon>
        <taxon>Sphingomonadaceae</taxon>
        <taxon>Novosphingobium</taxon>
    </lineage>
</organism>
<feature type="transmembrane region" description="Helical" evidence="7">
    <location>
        <begin position="130"/>
        <end position="150"/>
    </location>
</feature>
<keyword evidence="5 7" id="KW-1133">Transmembrane helix</keyword>
<evidence type="ECO:0000256" key="2">
    <source>
        <dbReference type="ARBA" id="ARBA00008193"/>
    </source>
</evidence>
<dbReference type="PANTHER" id="PTHR30506">
    <property type="entry name" value="INNER MEMBRANE PROTEIN"/>
    <property type="match status" value="1"/>
</dbReference>
<dbReference type="PANTHER" id="PTHR30506:SF3">
    <property type="entry name" value="UPF0126 INNER MEMBRANE PROTEIN YADS-RELATED"/>
    <property type="match status" value="1"/>
</dbReference>
<comment type="caution">
    <text evidence="9">The sequence shown here is derived from an EMBL/GenBank/DDBJ whole genome shotgun (WGS) entry which is preliminary data.</text>
</comment>
<gene>
    <name evidence="9" type="ORF">MTR65_07765</name>
</gene>
<sequence>MPVATQLVPAELVLVGPILDIVNYTGIAVFAVSGALVAARKNLDIIASIFFATVAGIGGGSLRDVFTGVQVNWILSPAPLVLCIAVGILVWLLPTRIWPERALEWFDAGGLAAFAVFGTGKALSLGAAPLPAVAMGVMSACMGGVIRDVVAGVPSILLRNELYVTAALLAAGVFLGLTMAGLSSGLATILATLCGFCLRGAAIHWGLRLPRHKG</sequence>
<feature type="transmembrane region" description="Helical" evidence="7">
    <location>
        <begin position="74"/>
        <end position="93"/>
    </location>
</feature>
<evidence type="ECO:0000313" key="10">
    <source>
        <dbReference type="Proteomes" id="UP001162802"/>
    </source>
</evidence>
<dbReference type="InterPro" id="IPR005115">
    <property type="entry name" value="Gly_transporter"/>
</dbReference>
<feature type="transmembrane region" description="Helical" evidence="7">
    <location>
        <begin position="162"/>
        <end position="180"/>
    </location>
</feature>
<evidence type="ECO:0000256" key="6">
    <source>
        <dbReference type="ARBA" id="ARBA00023136"/>
    </source>
</evidence>
<dbReference type="EMBL" id="JALHAT010000009">
    <property type="protein sequence ID" value="MCJ1960570.1"/>
    <property type="molecule type" value="Genomic_DNA"/>
</dbReference>
<feature type="domain" description="Glycine transporter" evidence="8">
    <location>
        <begin position="21"/>
        <end position="93"/>
    </location>
</feature>
<name>A0ABT0ABJ5_9SPHN</name>
<comment type="similarity">
    <text evidence="2">Belongs to the UPF0126 family.</text>
</comment>
<comment type="subcellular location">
    <subcellularLocation>
        <location evidence="1">Cell membrane</location>
        <topology evidence="1">Multi-pass membrane protein</topology>
    </subcellularLocation>
</comment>
<evidence type="ECO:0000259" key="8">
    <source>
        <dbReference type="Pfam" id="PF03458"/>
    </source>
</evidence>
<evidence type="ECO:0000313" key="9">
    <source>
        <dbReference type="EMBL" id="MCJ1960570.1"/>
    </source>
</evidence>
<dbReference type="Pfam" id="PF03458">
    <property type="entry name" value="Gly_transporter"/>
    <property type="match status" value="2"/>
</dbReference>
<keyword evidence="6 7" id="KW-0472">Membrane</keyword>
<reference evidence="9" key="1">
    <citation type="submission" date="2022-03" db="EMBL/GenBank/DDBJ databases">
        <title>Identification of a novel bacterium isolated from mangrove sediments.</title>
        <authorList>
            <person name="Pan X."/>
        </authorList>
    </citation>
    <scope>NUCLEOTIDE SEQUENCE</scope>
    <source>
        <strain evidence="9">B2637</strain>
    </source>
</reference>
<evidence type="ECO:0000256" key="1">
    <source>
        <dbReference type="ARBA" id="ARBA00004651"/>
    </source>
</evidence>
<feature type="transmembrane region" description="Helical" evidence="7">
    <location>
        <begin position="12"/>
        <end position="38"/>
    </location>
</feature>
<evidence type="ECO:0000256" key="3">
    <source>
        <dbReference type="ARBA" id="ARBA00022475"/>
    </source>
</evidence>
<dbReference type="RefSeq" id="WP_226632626.1">
    <property type="nucleotide sequence ID" value="NZ_JALHAT010000009.1"/>
</dbReference>
<proteinExistence type="inferred from homology"/>
<evidence type="ECO:0000256" key="7">
    <source>
        <dbReference type="SAM" id="Phobius"/>
    </source>
</evidence>
<keyword evidence="4 7" id="KW-0812">Transmembrane</keyword>
<feature type="transmembrane region" description="Helical" evidence="7">
    <location>
        <begin position="45"/>
        <end position="62"/>
    </location>
</feature>
<feature type="transmembrane region" description="Helical" evidence="7">
    <location>
        <begin position="186"/>
        <end position="207"/>
    </location>
</feature>
<keyword evidence="10" id="KW-1185">Reference proteome</keyword>
<accession>A0ABT0ABJ5</accession>
<evidence type="ECO:0000256" key="4">
    <source>
        <dbReference type="ARBA" id="ARBA00022692"/>
    </source>
</evidence>